<dbReference type="InterPro" id="IPR051209">
    <property type="entry name" value="FAD-bind_Monooxygenase_sf"/>
</dbReference>
<name>I7IX24_9CORY</name>
<keyword evidence="1" id="KW-0560">Oxidoreductase</keyword>
<dbReference type="AlphaFoldDB" id="I7IX24"/>
<evidence type="ECO:0000313" key="3">
    <source>
        <dbReference type="Proteomes" id="UP000006078"/>
    </source>
</evidence>
<dbReference type="PANTHER" id="PTHR42877:SF4">
    <property type="entry name" value="FAD_NAD(P)-BINDING DOMAIN-CONTAINING PROTEIN-RELATED"/>
    <property type="match status" value="1"/>
</dbReference>
<sequence>MTQAVDTPHTEGAGGAPVIETGVLIVGAGFSGIALGAELKRRGVEDFRIVERGGGFGGTWYHNTYPGAECDIQSHLYSFSFHPNPNWTKTYATQPEILDYLDEVAKDEGLSPHASFDEAVTDARFDEEAAHWDVTTTRARYRARFVVFATGHLSDPKLPDLPGIEDFKGRSFHSATWDHGYDLAGKRVAVVGTGASAIQVVPAIADDAGSVTVYQRSAPYVVPRRDTVYSEEQKQTFARSPEAMAEFREFLFWSNEQRFLQRMMVPEFLGELEETARAHREAQISDPELLEKVTPTFTAGCKRTLVSNTWYPALQRDDVELVDRGVKALTATGVVDADGVEREADCVVFCSGFEAAELPIAQLVHGPAGLLADQWTSGSEAFGGMAVAGYPNLFLLNGPHVGLGAGSIIFMVETQARYVAEAVEHAAANGISSLEVRRERQDEFVDHVDERARGTVWNTEGCDAWYLDERSGKLTTIWPDQMNRYRALFGTFNPDDYRETTRPAAARA</sequence>
<dbReference type="STRING" id="29321.AAV33_02565"/>
<dbReference type="InterPro" id="IPR036188">
    <property type="entry name" value="FAD/NAD-bd_sf"/>
</dbReference>
<organism evidence="1 4">
    <name type="scientific">Corynebacterium otitidis ATCC 51513</name>
    <dbReference type="NCBI Taxonomy" id="883169"/>
    <lineage>
        <taxon>Bacteria</taxon>
        <taxon>Bacillati</taxon>
        <taxon>Actinomycetota</taxon>
        <taxon>Actinomycetes</taxon>
        <taxon>Mycobacteriales</taxon>
        <taxon>Corynebacteriaceae</taxon>
        <taxon>Corynebacterium</taxon>
    </lineage>
</organism>
<accession>I7IX24</accession>
<evidence type="ECO:0000313" key="1">
    <source>
        <dbReference type="EMBL" id="CCI83443.1"/>
    </source>
</evidence>
<evidence type="ECO:0000313" key="2">
    <source>
        <dbReference type="EMBL" id="EJZ82281.1"/>
    </source>
</evidence>
<dbReference type="Gene3D" id="3.50.50.60">
    <property type="entry name" value="FAD/NAD(P)-binding domain"/>
    <property type="match status" value="2"/>
</dbReference>
<dbReference type="PANTHER" id="PTHR42877">
    <property type="entry name" value="L-ORNITHINE N(5)-MONOOXYGENASE-RELATED"/>
    <property type="match status" value="1"/>
</dbReference>
<protein>
    <submittedName>
        <fullName evidence="1">Putative monooxygenase</fullName>
        <ecNumber evidence="1">1.14.13.22</ecNumber>
    </submittedName>
</protein>
<proteinExistence type="predicted"/>
<dbReference type="EMBL" id="AHAE01000036">
    <property type="protein sequence ID" value="EJZ82281.1"/>
    <property type="molecule type" value="Genomic_DNA"/>
</dbReference>
<dbReference type="EMBL" id="CAJZ01000103">
    <property type="protein sequence ID" value="CCI83443.1"/>
    <property type="molecule type" value="Genomic_DNA"/>
</dbReference>
<dbReference type="Proteomes" id="UP000006078">
    <property type="component" value="Unassembled WGS sequence"/>
</dbReference>
<gene>
    <name evidence="1" type="ORF">BN46_0711</name>
    <name evidence="2" type="ORF">HMPREF9719_00802</name>
</gene>
<keyword evidence="1" id="KW-0503">Monooxygenase</keyword>
<dbReference type="OrthoDB" id="5168853at2"/>
<dbReference type="PRINTS" id="PR00411">
    <property type="entry name" value="PNDRDTASEI"/>
</dbReference>
<dbReference type="RefSeq" id="WP_004600692.1">
    <property type="nucleotide sequence ID" value="NZ_HF541866.1"/>
</dbReference>
<keyword evidence="3" id="KW-1185">Reference proteome</keyword>
<comment type="caution">
    <text evidence="1">The sequence shown here is derived from an EMBL/GenBank/DDBJ whole genome shotgun (WGS) entry which is preliminary data.</text>
</comment>
<dbReference type="GO" id="GO:0018667">
    <property type="term" value="F:cyclohexanone monooxygenase activity"/>
    <property type="evidence" value="ECO:0007669"/>
    <property type="project" value="UniProtKB-EC"/>
</dbReference>
<dbReference type="Pfam" id="PF13738">
    <property type="entry name" value="Pyr_redox_3"/>
    <property type="match status" value="1"/>
</dbReference>
<dbReference type="EC" id="1.14.13.22" evidence="1"/>
<dbReference type="eggNOG" id="COG2072">
    <property type="taxonomic scope" value="Bacteria"/>
</dbReference>
<dbReference type="Proteomes" id="UP000011016">
    <property type="component" value="Unassembled WGS sequence"/>
</dbReference>
<dbReference type="SUPFAM" id="SSF51905">
    <property type="entry name" value="FAD/NAD(P)-binding domain"/>
    <property type="match status" value="2"/>
</dbReference>
<evidence type="ECO:0000313" key="4">
    <source>
        <dbReference type="Proteomes" id="UP000011016"/>
    </source>
</evidence>
<reference evidence="2 3" key="2">
    <citation type="submission" date="2012-08" db="EMBL/GenBank/DDBJ databases">
        <title>The Genome Sequence of Turicella otitidis ATCC 51513.</title>
        <authorList>
            <consortium name="The Broad Institute Genome Sequencing Platform"/>
            <person name="Earl A."/>
            <person name="Ward D."/>
            <person name="Feldgarden M."/>
            <person name="Gevers D."/>
            <person name="Huys G."/>
            <person name="Walker B."/>
            <person name="Young S.K."/>
            <person name="Zeng Q."/>
            <person name="Gargeya S."/>
            <person name="Fitzgerald M."/>
            <person name="Haas B."/>
            <person name="Abouelleil A."/>
            <person name="Alvarado L."/>
            <person name="Arachchi H.M."/>
            <person name="Berlin A.M."/>
            <person name="Chapman S.B."/>
            <person name="Goldberg J."/>
            <person name="Griggs A."/>
            <person name="Gujja S."/>
            <person name="Hansen M."/>
            <person name="Howarth C."/>
            <person name="Imamovic A."/>
            <person name="Larimer J."/>
            <person name="McCowen C."/>
            <person name="Montmayeur A."/>
            <person name="Murphy C."/>
            <person name="Neiman D."/>
            <person name="Pearson M."/>
            <person name="Priest M."/>
            <person name="Roberts A."/>
            <person name="Saif S."/>
            <person name="Shea T."/>
            <person name="Sisk P."/>
            <person name="Sykes S."/>
            <person name="Wortman J."/>
            <person name="Nusbaum C."/>
            <person name="Birren B."/>
        </authorList>
    </citation>
    <scope>NUCLEOTIDE SEQUENCE [LARGE SCALE GENOMIC DNA]</scope>
    <source>
        <strain evidence="2 3">ATCC 51513</strain>
    </source>
</reference>
<dbReference type="PATRIC" id="fig|883169.3.peg.770"/>
<dbReference type="HOGENOM" id="CLU_006937_7_1_11"/>
<reference evidence="1 4" key="1">
    <citation type="journal article" date="2012" name="J. Bacteriol.">
        <title>Draft Genome Sequence of Turicella otitidis ATCC 51513, Isolated from Middle Ear Fluid from a Child with Otitis Media.</title>
        <authorList>
            <person name="Brinkrolf K."/>
            <person name="Schneider J."/>
            <person name="Knecht M."/>
            <person name="Ruckert C."/>
            <person name="Tauch A."/>
        </authorList>
    </citation>
    <scope>NUCLEOTIDE SEQUENCE [LARGE SCALE GENOMIC DNA]</scope>
    <source>
        <strain evidence="1 4">ATCC 51513</strain>
    </source>
</reference>